<accession>A0ABV9CHZ8</accession>
<evidence type="ECO:0000256" key="5">
    <source>
        <dbReference type="ARBA" id="ARBA00023136"/>
    </source>
</evidence>
<sequence>MGKQPRWTQTWIGGTRAAGVDLGYPGERLGFPRAGSGSVSGFGRRLGAITVDWLICTWAIAGGLLRADPRGATWVGLAVFAVEYILLVGTIGMTFGMRLFGVRVATLDGGRPAFGSVVLRTLLLCLVIPAVVWDRDQRGLHDRAARTVVVRL</sequence>
<keyword evidence="2" id="KW-1003">Cell membrane</keyword>
<dbReference type="InterPro" id="IPR051791">
    <property type="entry name" value="Pra-immunoreactive"/>
</dbReference>
<proteinExistence type="predicted"/>
<keyword evidence="5 6" id="KW-0472">Membrane</keyword>
<feature type="transmembrane region" description="Helical" evidence="6">
    <location>
        <begin position="113"/>
        <end position="133"/>
    </location>
</feature>
<name>A0ABV9CHZ8_9ACTN</name>
<evidence type="ECO:0000313" key="8">
    <source>
        <dbReference type="EMBL" id="MFC4532292.1"/>
    </source>
</evidence>
<dbReference type="RefSeq" id="WP_380841077.1">
    <property type="nucleotide sequence ID" value="NZ_JBHSFP010000009.1"/>
</dbReference>
<dbReference type="InterPro" id="IPR016795">
    <property type="entry name" value="UCP021697"/>
</dbReference>
<protein>
    <submittedName>
        <fullName evidence="8">RDD family protein</fullName>
    </submittedName>
</protein>
<dbReference type="PANTHER" id="PTHR36115">
    <property type="entry name" value="PROLINE-RICH ANTIGEN HOMOLOG-RELATED"/>
    <property type="match status" value="1"/>
</dbReference>
<comment type="caution">
    <text evidence="8">The sequence shown here is derived from an EMBL/GenBank/DDBJ whole genome shotgun (WGS) entry which is preliminary data.</text>
</comment>
<dbReference type="EMBL" id="JBHSFP010000009">
    <property type="protein sequence ID" value="MFC4532292.1"/>
    <property type="molecule type" value="Genomic_DNA"/>
</dbReference>
<feature type="transmembrane region" description="Helical" evidence="6">
    <location>
        <begin position="72"/>
        <end position="93"/>
    </location>
</feature>
<keyword evidence="3 6" id="KW-0812">Transmembrane</keyword>
<keyword evidence="9" id="KW-1185">Reference proteome</keyword>
<keyword evidence="4 6" id="KW-1133">Transmembrane helix</keyword>
<gene>
    <name evidence="8" type="ORF">ACFO60_16085</name>
</gene>
<reference evidence="9" key="1">
    <citation type="journal article" date="2019" name="Int. J. Syst. Evol. Microbiol.">
        <title>The Global Catalogue of Microorganisms (GCM) 10K type strain sequencing project: providing services to taxonomists for standard genome sequencing and annotation.</title>
        <authorList>
            <consortium name="The Broad Institute Genomics Platform"/>
            <consortium name="The Broad Institute Genome Sequencing Center for Infectious Disease"/>
            <person name="Wu L."/>
            <person name="Ma J."/>
        </authorList>
    </citation>
    <scope>NUCLEOTIDE SEQUENCE [LARGE SCALE GENOMIC DNA]</scope>
    <source>
        <strain evidence="9">CGMCC 4.7132</strain>
    </source>
</reference>
<evidence type="ECO:0000256" key="4">
    <source>
        <dbReference type="ARBA" id="ARBA00022989"/>
    </source>
</evidence>
<evidence type="ECO:0000256" key="2">
    <source>
        <dbReference type="ARBA" id="ARBA00022475"/>
    </source>
</evidence>
<dbReference type="Pfam" id="PF06271">
    <property type="entry name" value="RDD"/>
    <property type="match status" value="1"/>
</dbReference>
<evidence type="ECO:0000313" key="9">
    <source>
        <dbReference type="Proteomes" id="UP001596004"/>
    </source>
</evidence>
<evidence type="ECO:0000256" key="6">
    <source>
        <dbReference type="SAM" id="Phobius"/>
    </source>
</evidence>
<evidence type="ECO:0000256" key="3">
    <source>
        <dbReference type="ARBA" id="ARBA00022692"/>
    </source>
</evidence>
<dbReference type="Proteomes" id="UP001596004">
    <property type="component" value="Unassembled WGS sequence"/>
</dbReference>
<dbReference type="InterPro" id="IPR010432">
    <property type="entry name" value="RDD"/>
</dbReference>
<evidence type="ECO:0000259" key="7">
    <source>
        <dbReference type="Pfam" id="PF06271"/>
    </source>
</evidence>
<evidence type="ECO:0000256" key="1">
    <source>
        <dbReference type="ARBA" id="ARBA00004651"/>
    </source>
</evidence>
<dbReference type="PIRSF" id="PIRSF021697">
    <property type="entry name" value="UCP021697"/>
    <property type="match status" value="1"/>
</dbReference>
<dbReference type="PANTHER" id="PTHR36115:SF6">
    <property type="entry name" value="PROLINE-RICH ANTIGEN HOMOLOG"/>
    <property type="match status" value="1"/>
</dbReference>
<feature type="domain" description="RDD" evidence="7">
    <location>
        <begin position="40"/>
        <end position="145"/>
    </location>
</feature>
<organism evidence="8 9">
    <name type="scientific">Sphaerisporangium dianthi</name>
    <dbReference type="NCBI Taxonomy" id="1436120"/>
    <lineage>
        <taxon>Bacteria</taxon>
        <taxon>Bacillati</taxon>
        <taxon>Actinomycetota</taxon>
        <taxon>Actinomycetes</taxon>
        <taxon>Streptosporangiales</taxon>
        <taxon>Streptosporangiaceae</taxon>
        <taxon>Sphaerisporangium</taxon>
    </lineage>
</organism>
<comment type="subcellular location">
    <subcellularLocation>
        <location evidence="1">Cell membrane</location>
        <topology evidence="1">Multi-pass membrane protein</topology>
    </subcellularLocation>
</comment>